<feature type="region of interest" description="Disordered" evidence="2">
    <location>
        <begin position="426"/>
        <end position="445"/>
    </location>
</feature>
<gene>
    <name evidence="6" type="ORF">C1O66_02385</name>
</gene>
<dbReference type="CDD" id="cd00146">
    <property type="entry name" value="PKD"/>
    <property type="match status" value="1"/>
</dbReference>
<dbReference type="Gene3D" id="2.40.10.10">
    <property type="entry name" value="Trypsin-like serine proteases"/>
    <property type="match status" value="2"/>
</dbReference>
<dbReference type="InterPro" id="IPR007110">
    <property type="entry name" value="Ig-like_dom"/>
</dbReference>
<keyword evidence="7" id="KW-1185">Reference proteome</keyword>
<dbReference type="EMBL" id="POSP01000001">
    <property type="protein sequence ID" value="PND40250.1"/>
    <property type="molecule type" value="Genomic_DNA"/>
</dbReference>
<evidence type="ECO:0000259" key="5">
    <source>
        <dbReference type="PROSITE" id="PS50835"/>
    </source>
</evidence>
<organism evidence="6 7">
    <name type="scientific">Kinneretia aquatilis</name>
    <dbReference type="NCBI Taxonomy" id="2070761"/>
    <lineage>
        <taxon>Bacteria</taxon>
        <taxon>Pseudomonadati</taxon>
        <taxon>Pseudomonadota</taxon>
        <taxon>Betaproteobacteria</taxon>
        <taxon>Burkholderiales</taxon>
        <taxon>Sphaerotilaceae</taxon>
        <taxon>Roseateles</taxon>
    </lineage>
</organism>
<feature type="chain" id="PRO_5014660167" description="PKD domain-containing protein" evidence="3">
    <location>
        <begin position="29"/>
        <end position="730"/>
    </location>
</feature>
<feature type="domain" description="PKD" evidence="4">
    <location>
        <begin position="440"/>
        <end position="516"/>
    </location>
</feature>
<evidence type="ECO:0000313" key="6">
    <source>
        <dbReference type="EMBL" id="PND40250.1"/>
    </source>
</evidence>
<dbReference type="OrthoDB" id="5619888at2"/>
<keyword evidence="3" id="KW-0732">Signal</keyword>
<dbReference type="Pfam" id="PF18911">
    <property type="entry name" value="PKD_4"/>
    <property type="match status" value="1"/>
</dbReference>
<reference evidence="6 7" key="1">
    <citation type="submission" date="2018-01" db="EMBL/GenBank/DDBJ databases">
        <title>Draft genome sequence of Paucibacter aquatile CR182 isolated from freshwater of the Nakdong River.</title>
        <authorList>
            <person name="Choi A."/>
            <person name="Chung E.J."/>
        </authorList>
    </citation>
    <scope>NUCLEOTIDE SEQUENCE [LARGE SCALE GENOMIC DNA]</scope>
    <source>
        <strain evidence="6 7">CR182</strain>
    </source>
</reference>
<dbReference type="InterPro" id="IPR013783">
    <property type="entry name" value="Ig-like_fold"/>
</dbReference>
<dbReference type="InterPro" id="IPR000601">
    <property type="entry name" value="PKD_dom"/>
</dbReference>
<dbReference type="Pfam" id="PF04151">
    <property type="entry name" value="PPC"/>
    <property type="match status" value="2"/>
</dbReference>
<evidence type="ECO:0000256" key="1">
    <source>
        <dbReference type="ARBA" id="ARBA00001913"/>
    </source>
</evidence>
<dbReference type="PROSITE" id="PS50093">
    <property type="entry name" value="PKD"/>
    <property type="match status" value="1"/>
</dbReference>
<dbReference type="PROSITE" id="PS50835">
    <property type="entry name" value="IG_LIKE"/>
    <property type="match status" value="1"/>
</dbReference>
<dbReference type="Gene3D" id="2.60.40.10">
    <property type="entry name" value="Immunoglobulins"/>
    <property type="match status" value="1"/>
</dbReference>
<comment type="cofactor">
    <cofactor evidence="1">
        <name>Ca(2+)</name>
        <dbReference type="ChEBI" id="CHEBI:29108"/>
    </cofactor>
</comment>
<dbReference type="InterPro" id="IPR022409">
    <property type="entry name" value="PKD/Chitinase_dom"/>
</dbReference>
<comment type="caution">
    <text evidence="6">The sequence shown here is derived from an EMBL/GenBank/DDBJ whole genome shotgun (WGS) entry which is preliminary data.</text>
</comment>
<protein>
    <recommendedName>
        <fullName evidence="8">PKD domain-containing protein</fullName>
    </recommendedName>
</protein>
<evidence type="ECO:0000256" key="3">
    <source>
        <dbReference type="SAM" id="SignalP"/>
    </source>
</evidence>
<dbReference type="InterPro" id="IPR009003">
    <property type="entry name" value="Peptidase_S1_PA"/>
</dbReference>
<dbReference type="SMART" id="SM00089">
    <property type="entry name" value="PKD"/>
    <property type="match status" value="1"/>
</dbReference>
<feature type="domain" description="Ig-like" evidence="5">
    <location>
        <begin position="608"/>
        <end position="707"/>
    </location>
</feature>
<evidence type="ECO:0008006" key="8">
    <source>
        <dbReference type="Google" id="ProtNLM"/>
    </source>
</evidence>
<dbReference type="InterPro" id="IPR035986">
    <property type="entry name" value="PKD_dom_sf"/>
</dbReference>
<dbReference type="SUPFAM" id="SSF50494">
    <property type="entry name" value="Trypsin-like serine proteases"/>
    <property type="match status" value="1"/>
</dbReference>
<dbReference type="InterPro" id="IPR043504">
    <property type="entry name" value="Peptidase_S1_PA_chymotrypsin"/>
</dbReference>
<dbReference type="InterPro" id="IPR007280">
    <property type="entry name" value="Peptidase_C_arc/bac"/>
</dbReference>
<evidence type="ECO:0000256" key="2">
    <source>
        <dbReference type="SAM" id="MobiDB-lite"/>
    </source>
</evidence>
<accession>A0A2N8L3H8</accession>
<dbReference type="AlphaFoldDB" id="A0A2N8L3H8"/>
<dbReference type="Proteomes" id="UP000235916">
    <property type="component" value="Unassembled WGS sequence"/>
</dbReference>
<dbReference type="Pfam" id="PF13365">
    <property type="entry name" value="Trypsin_2"/>
    <property type="match status" value="1"/>
</dbReference>
<feature type="signal peptide" evidence="3">
    <location>
        <begin position="1"/>
        <end position="28"/>
    </location>
</feature>
<dbReference type="Gene3D" id="2.60.120.380">
    <property type="match status" value="2"/>
</dbReference>
<dbReference type="PANTHER" id="PTHR36234">
    <property type="entry name" value="LYSYL ENDOPEPTIDASE"/>
    <property type="match status" value="1"/>
</dbReference>
<name>A0A2N8L3H8_9BURK</name>
<dbReference type="RefSeq" id="WP_102766384.1">
    <property type="nucleotide sequence ID" value="NZ_POSP01000001.1"/>
</dbReference>
<evidence type="ECO:0000313" key="7">
    <source>
        <dbReference type="Proteomes" id="UP000235916"/>
    </source>
</evidence>
<dbReference type="SUPFAM" id="SSF49299">
    <property type="entry name" value="PKD domain"/>
    <property type="match status" value="1"/>
</dbReference>
<sequence length="730" mass="76255">MRHLSSLSLSGLALAASLSSLLPVTVQAETGRADAVKTNPAALPGTFAARPLTVARSWPSEQRLDAEASEASASAAQTARERRIERQFHKAGADFIKLHFADFRLPKGAYVLVSSADGQELYRYEAEPARADNRTFDRSLGEDGLRQFAAMSVFGERARLTLVLPAGVRWGPDHALHIDRFHAGQIDADEAAGRGPGSGPAPLSVCGGDERRDPVCLAASHAGAVDRSRPVARLLMAGSGLCTGWRVGADNRMFTNNHCLSTQNTLSNTEVWFNYERTSCGGSTLAAVTKVTGQTLLKTDATLDYSLFTINDFAKVASFGYLGLDPRAAVKGEPIFIAQHGGGKPKQLAVTSDQNGGAACQIDNASVAGNASGTDVAYYCDTEGGSSGSPVIAAGSRKVLALHHFGGCTNQGVQISKIWPQVASHFNNQVPGGDDGGNGSNRPPVAEFSSSCNGLVCSFNGSASSDSDGRITRYDWQFGDGRTASGAQVSNSYLQAGRYSATLSVTDDRGASGSKSQDLVLSSSTPLELQSGVPVNNLGAAKDQTLSYFIKTTQPGTQVLVGISGGAGNSGNADLYVRAGAEPTSTQYDCRPALSGNTENCTLLLAAPGTAYIKLVASSAFTGVNLLASLQVGNSGYPKTGLAATKGNWLRYVYTVPAGRSSVTFSTSGGSGDADLYLRRAEAPDTSNYQCRSNGSTNKESCTLTVNAGETIHIGLRAYSSFSGLTLDLK</sequence>
<proteinExistence type="predicted"/>
<dbReference type="PANTHER" id="PTHR36234:SF5">
    <property type="entry name" value="LYSYL ENDOPEPTIDASE"/>
    <property type="match status" value="1"/>
</dbReference>
<evidence type="ECO:0000259" key="4">
    <source>
        <dbReference type="PROSITE" id="PS50093"/>
    </source>
</evidence>